<comment type="caution">
    <text evidence="1">The sequence shown here is derived from an EMBL/GenBank/DDBJ whole genome shotgun (WGS) entry which is preliminary data.</text>
</comment>
<organism evidence="1 2">
    <name type="scientific">Paenibacillus abyssi</name>
    <dbReference type="NCBI Taxonomy" id="1340531"/>
    <lineage>
        <taxon>Bacteria</taxon>
        <taxon>Bacillati</taxon>
        <taxon>Bacillota</taxon>
        <taxon>Bacilli</taxon>
        <taxon>Bacillales</taxon>
        <taxon>Paenibacillaceae</taxon>
        <taxon>Paenibacillus</taxon>
    </lineage>
</organism>
<reference evidence="1" key="1">
    <citation type="journal article" date="2014" name="Int. J. Syst. Evol. Microbiol.">
        <title>Complete genome sequence of Corynebacterium casei LMG S-19264T (=DSM 44701T), isolated from a smear-ripened cheese.</title>
        <authorList>
            <consortium name="US DOE Joint Genome Institute (JGI-PGF)"/>
            <person name="Walter F."/>
            <person name="Albersmeier A."/>
            <person name="Kalinowski J."/>
            <person name="Ruckert C."/>
        </authorList>
    </citation>
    <scope>NUCLEOTIDE SEQUENCE</scope>
    <source>
        <strain evidence="1">CGMCC 1.12987</strain>
    </source>
</reference>
<protein>
    <submittedName>
        <fullName evidence="1">Uncharacterized protein</fullName>
    </submittedName>
</protein>
<dbReference type="RefSeq" id="WP_188531703.1">
    <property type="nucleotide sequence ID" value="NZ_BMGR01000009.1"/>
</dbReference>
<accession>A0A917D494</accession>
<sequence>MSNKDGVVKKIEVQLLHENLRIIIEDARKNPVINSELAAIKEIIESIDFSFADSDDIRIIEKTALSIMASVGCMLKSGLHHLRQNEDIDVTRYFMGYIFEPEFYDEEEFREYIK</sequence>
<gene>
    <name evidence="1" type="ORF">GCM10010916_28140</name>
</gene>
<dbReference type="AlphaFoldDB" id="A0A917D494"/>
<dbReference type="EMBL" id="BMGR01000009">
    <property type="protein sequence ID" value="GGG09637.1"/>
    <property type="molecule type" value="Genomic_DNA"/>
</dbReference>
<name>A0A917D494_9BACL</name>
<reference evidence="1" key="2">
    <citation type="submission" date="2020-09" db="EMBL/GenBank/DDBJ databases">
        <authorList>
            <person name="Sun Q."/>
            <person name="Zhou Y."/>
        </authorList>
    </citation>
    <scope>NUCLEOTIDE SEQUENCE</scope>
    <source>
        <strain evidence="1">CGMCC 1.12987</strain>
    </source>
</reference>
<dbReference type="Proteomes" id="UP000644756">
    <property type="component" value="Unassembled WGS sequence"/>
</dbReference>
<keyword evidence="2" id="KW-1185">Reference proteome</keyword>
<proteinExistence type="predicted"/>
<evidence type="ECO:0000313" key="2">
    <source>
        <dbReference type="Proteomes" id="UP000644756"/>
    </source>
</evidence>
<evidence type="ECO:0000313" key="1">
    <source>
        <dbReference type="EMBL" id="GGG09637.1"/>
    </source>
</evidence>